<dbReference type="AlphaFoldDB" id="A0AA36DW14"/>
<proteinExistence type="predicted"/>
<reference evidence="1" key="1">
    <citation type="submission" date="2023-07" db="EMBL/GenBank/DDBJ databases">
        <authorList>
            <consortium name="CYATHOMIX"/>
        </authorList>
    </citation>
    <scope>NUCLEOTIDE SEQUENCE</scope>
    <source>
        <strain evidence="1">N/A</strain>
    </source>
</reference>
<evidence type="ECO:0000313" key="2">
    <source>
        <dbReference type="Proteomes" id="UP001176961"/>
    </source>
</evidence>
<accession>A0AA36DW14</accession>
<dbReference type="Proteomes" id="UP001176961">
    <property type="component" value="Unassembled WGS sequence"/>
</dbReference>
<protein>
    <submittedName>
        <fullName evidence="1">Uncharacterized protein</fullName>
    </submittedName>
</protein>
<name>A0AA36DW14_CYLNA</name>
<evidence type="ECO:0000313" key="1">
    <source>
        <dbReference type="EMBL" id="CAJ0592969.1"/>
    </source>
</evidence>
<sequence>MEVPGRLDQKKIEEQEQSLATSLAIATICQEISELGEDVHMSKFLFSAINGTCRPTHLEEPWISEEQILSLLLRGESLIAPAGTSPPHAVHNICGGERLRRRLESIAGRNEQ</sequence>
<keyword evidence="2" id="KW-1185">Reference proteome</keyword>
<comment type="caution">
    <text evidence="1">The sequence shown here is derived from an EMBL/GenBank/DDBJ whole genome shotgun (WGS) entry which is preliminary data.</text>
</comment>
<dbReference type="EMBL" id="CATQJL010000112">
    <property type="protein sequence ID" value="CAJ0592969.1"/>
    <property type="molecule type" value="Genomic_DNA"/>
</dbReference>
<organism evidence="1 2">
    <name type="scientific">Cylicocyclus nassatus</name>
    <name type="common">Nematode worm</name>
    <dbReference type="NCBI Taxonomy" id="53992"/>
    <lineage>
        <taxon>Eukaryota</taxon>
        <taxon>Metazoa</taxon>
        <taxon>Ecdysozoa</taxon>
        <taxon>Nematoda</taxon>
        <taxon>Chromadorea</taxon>
        <taxon>Rhabditida</taxon>
        <taxon>Rhabditina</taxon>
        <taxon>Rhabditomorpha</taxon>
        <taxon>Strongyloidea</taxon>
        <taxon>Strongylidae</taxon>
        <taxon>Cylicocyclus</taxon>
    </lineage>
</organism>
<gene>
    <name evidence="1" type="ORF">CYNAS_LOCUS4952</name>
</gene>